<reference evidence="10 11" key="1">
    <citation type="submission" date="2019-06" db="EMBL/GenBank/DDBJ databases">
        <title>New taxonomy in bacterial strain CC-CFT640, isolated from vineyard.</title>
        <authorList>
            <person name="Lin S.-Y."/>
            <person name="Tsai C.-F."/>
            <person name="Young C.-C."/>
        </authorList>
    </citation>
    <scope>NUCLEOTIDE SEQUENCE [LARGE SCALE GENOMIC DNA]</scope>
    <source>
        <strain evidence="10 11">CC-CFT640</strain>
    </source>
</reference>
<proteinExistence type="inferred from homology"/>
<evidence type="ECO:0000256" key="5">
    <source>
        <dbReference type="ARBA" id="ARBA00022989"/>
    </source>
</evidence>
<dbReference type="GO" id="GO:0005886">
    <property type="term" value="C:plasma membrane"/>
    <property type="evidence" value="ECO:0007669"/>
    <property type="project" value="UniProtKB-SubCell"/>
</dbReference>
<keyword evidence="3" id="KW-1003">Cell membrane</keyword>
<keyword evidence="5 9" id="KW-1133">Transmembrane helix</keyword>
<organism evidence="10 11">
    <name type="scientific">Vineibacter terrae</name>
    <dbReference type="NCBI Taxonomy" id="2586908"/>
    <lineage>
        <taxon>Bacteria</taxon>
        <taxon>Pseudomonadati</taxon>
        <taxon>Pseudomonadota</taxon>
        <taxon>Alphaproteobacteria</taxon>
        <taxon>Hyphomicrobiales</taxon>
        <taxon>Vineibacter</taxon>
    </lineage>
</organism>
<evidence type="ECO:0000313" key="11">
    <source>
        <dbReference type="Proteomes" id="UP000321638"/>
    </source>
</evidence>
<dbReference type="GO" id="GO:0022857">
    <property type="term" value="F:transmembrane transporter activity"/>
    <property type="evidence" value="ECO:0007669"/>
    <property type="project" value="InterPro"/>
</dbReference>
<dbReference type="Pfam" id="PF02472">
    <property type="entry name" value="ExbD"/>
    <property type="match status" value="1"/>
</dbReference>
<keyword evidence="7" id="KW-0653">Protein transport</keyword>
<dbReference type="PANTHER" id="PTHR30558:SF9">
    <property type="entry name" value="BIOPOLYMER TRANSPORT PROTEIN EXBD"/>
    <property type="match status" value="1"/>
</dbReference>
<dbReference type="AlphaFoldDB" id="A0A5C8PAZ2"/>
<dbReference type="Proteomes" id="UP000321638">
    <property type="component" value="Unassembled WGS sequence"/>
</dbReference>
<evidence type="ECO:0000256" key="7">
    <source>
        <dbReference type="RuleBase" id="RU003879"/>
    </source>
</evidence>
<evidence type="ECO:0000256" key="1">
    <source>
        <dbReference type="ARBA" id="ARBA00004162"/>
    </source>
</evidence>
<dbReference type="OrthoDB" id="9798629at2"/>
<evidence type="ECO:0000256" key="6">
    <source>
        <dbReference type="ARBA" id="ARBA00023136"/>
    </source>
</evidence>
<evidence type="ECO:0000256" key="9">
    <source>
        <dbReference type="SAM" id="Phobius"/>
    </source>
</evidence>
<dbReference type="InterPro" id="IPR003400">
    <property type="entry name" value="ExbD"/>
</dbReference>
<comment type="similarity">
    <text evidence="2 7">Belongs to the ExbD/TolR family.</text>
</comment>
<name>A0A5C8PAZ2_9HYPH</name>
<feature type="compositionally biased region" description="Low complexity" evidence="8">
    <location>
        <begin position="151"/>
        <end position="169"/>
    </location>
</feature>
<keyword evidence="4 7" id="KW-0812">Transmembrane</keyword>
<dbReference type="PANTHER" id="PTHR30558">
    <property type="entry name" value="EXBD MEMBRANE COMPONENT OF PMF-DRIVEN MACROMOLECULE IMPORT SYSTEM"/>
    <property type="match status" value="1"/>
</dbReference>
<accession>A0A5C8PAZ2</accession>
<comment type="caution">
    <text evidence="10">The sequence shown here is derived from an EMBL/GenBank/DDBJ whole genome shotgun (WGS) entry which is preliminary data.</text>
</comment>
<dbReference type="EMBL" id="VDUZ01000060">
    <property type="protein sequence ID" value="TXL70418.1"/>
    <property type="molecule type" value="Genomic_DNA"/>
</dbReference>
<evidence type="ECO:0000313" key="10">
    <source>
        <dbReference type="EMBL" id="TXL70418.1"/>
    </source>
</evidence>
<dbReference type="InterPro" id="IPR014168">
    <property type="entry name" value="Tol-Pal_TolR"/>
</dbReference>
<dbReference type="GO" id="GO:0015031">
    <property type="term" value="P:protein transport"/>
    <property type="evidence" value="ECO:0007669"/>
    <property type="project" value="UniProtKB-KW"/>
</dbReference>
<keyword evidence="11" id="KW-1185">Reference proteome</keyword>
<feature type="region of interest" description="Disordered" evidence="8">
    <location>
        <begin position="144"/>
        <end position="169"/>
    </location>
</feature>
<gene>
    <name evidence="10" type="primary">tolR</name>
    <name evidence="10" type="ORF">FHP25_34735</name>
</gene>
<evidence type="ECO:0000256" key="3">
    <source>
        <dbReference type="ARBA" id="ARBA00022475"/>
    </source>
</evidence>
<evidence type="ECO:0000256" key="4">
    <source>
        <dbReference type="ARBA" id="ARBA00022692"/>
    </source>
</evidence>
<evidence type="ECO:0000256" key="2">
    <source>
        <dbReference type="ARBA" id="ARBA00005811"/>
    </source>
</evidence>
<evidence type="ECO:0000256" key="8">
    <source>
        <dbReference type="SAM" id="MobiDB-lite"/>
    </source>
</evidence>
<protein>
    <submittedName>
        <fullName evidence="10">Protein TolR</fullName>
    </submittedName>
</protein>
<dbReference type="NCBIfam" id="TIGR02801">
    <property type="entry name" value="tolR"/>
    <property type="match status" value="1"/>
</dbReference>
<comment type="subcellular location">
    <subcellularLocation>
        <location evidence="1">Cell membrane</location>
        <topology evidence="1">Single-pass membrane protein</topology>
    </subcellularLocation>
    <subcellularLocation>
        <location evidence="7">Cell membrane</location>
        <topology evidence="7">Single-pass type II membrane protein</topology>
    </subcellularLocation>
</comment>
<dbReference type="Gene3D" id="3.30.420.270">
    <property type="match status" value="1"/>
</dbReference>
<keyword evidence="7" id="KW-0813">Transport</keyword>
<feature type="transmembrane region" description="Helical" evidence="9">
    <location>
        <begin position="21"/>
        <end position="47"/>
    </location>
</feature>
<sequence>MGGAMQTRGGSRFRRRIYTPMADINVTPFVDVMLVLLIIFMVAAPLMNVGVPVDLPKTTADPIQGQDEPLVVSVKAKGEVFLGDTEYSVDDLIGKLKAVQAEKPDQRIFVRGDKAVDYGRVMEVLGALRAAGFTKAGLVGDLATGDSKPSGTAPAAPGAKAPAGPGRKN</sequence>
<keyword evidence="6 9" id="KW-0472">Membrane</keyword>